<sequence>MELGWRNDVGSFAVKDHDIEEKGRSDEDRLIHGLKWSYDNYFDHDQTDNHLQLVPEIHKVEEEVPKTDLLVVVPDEHSETGDHHDHISDNRYYLRNKHEKPKRRRSQVFSDEESDGFTREVPSVIRKGSKRRRSDELCNKMRTLQQLVPDCHKTDKVSVLDNAIEYMKSLQLQFKVMSMMGMNPYFPSAILDYGIMNNHQLTAMAVARQNVANQMMSSQLIPASNWPLPPFTNFSFPHSPNQPLFLTTPPPASSPQCLHGLVPCFPSFLDFSSHAMRRL</sequence>
<dbReference type="OrthoDB" id="1047114at2759"/>
<dbReference type="InterPro" id="IPR011598">
    <property type="entry name" value="bHLH_dom"/>
</dbReference>
<dbReference type="AlphaFoldDB" id="D7KB75"/>
<dbReference type="InterPro" id="IPR031066">
    <property type="entry name" value="bHLH_ALC-like_plant"/>
</dbReference>
<dbReference type="SMART" id="SM00353">
    <property type="entry name" value="HLH"/>
    <property type="match status" value="1"/>
</dbReference>
<evidence type="ECO:0000256" key="6">
    <source>
        <dbReference type="SAM" id="MobiDB-lite"/>
    </source>
</evidence>
<evidence type="ECO:0000313" key="9">
    <source>
        <dbReference type="Proteomes" id="UP000008694"/>
    </source>
</evidence>
<feature type="compositionally biased region" description="Basic residues" evidence="6">
    <location>
        <begin position="94"/>
        <end position="106"/>
    </location>
</feature>
<dbReference type="CDD" id="cd11445">
    <property type="entry name" value="bHLH_AtPIF_like"/>
    <property type="match status" value="1"/>
</dbReference>
<evidence type="ECO:0000256" key="5">
    <source>
        <dbReference type="ARBA" id="ARBA00023242"/>
    </source>
</evidence>
<name>D7KB75_ARALL</name>
<dbReference type="InterPro" id="IPR047265">
    <property type="entry name" value="PIF1-like_bHLH"/>
</dbReference>
<dbReference type="HOGENOM" id="CLU_970936_0_0_1"/>
<comment type="subcellular location">
    <subcellularLocation>
        <location evidence="1">Nucleus</location>
    </subcellularLocation>
</comment>
<reference evidence="9" key="1">
    <citation type="journal article" date="2011" name="Nat. Genet.">
        <title>The Arabidopsis lyrata genome sequence and the basis of rapid genome size change.</title>
        <authorList>
            <person name="Hu T.T."/>
            <person name="Pattyn P."/>
            <person name="Bakker E.G."/>
            <person name="Cao J."/>
            <person name="Cheng J.-F."/>
            <person name="Clark R.M."/>
            <person name="Fahlgren N."/>
            <person name="Fawcett J.A."/>
            <person name="Grimwood J."/>
            <person name="Gundlach H."/>
            <person name="Haberer G."/>
            <person name="Hollister J.D."/>
            <person name="Ossowski S."/>
            <person name="Ottilar R.P."/>
            <person name="Salamov A.A."/>
            <person name="Schneeberger K."/>
            <person name="Spannagl M."/>
            <person name="Wang X."/>
            <person name="Yang L."/>
            <person name="Nasrallah M.E."/>
            <person name="Bergelson J."/>
            <person name="Carrington J.C."/>
            <person name="Gaut B.S."/>
            <person name="Schmutz J."/>
            <person name="Mayer K.F.X."/>
            <person name="Van de Peer Y."/>
            <person name="Grigoriev I.V."/>
            <person name="Nordborg M."/>
            <person name="Weigel D."/>
            <person name="Guo Y.-L."/>
        </authorList>
    </citation>
    <scope>NUCLEOTIDE SEQUENCE [LARGE SCALE GENOMIC DNA]</scope>
    <source>
        <strain evidence="9">cv. MN47</strain>
    </source>
</reference>
<feature type="compositionally biased region" description="Basic and acidic residues" evidence="6">
    <location>
        <begin position="76"/>
        <end position="89"/>
    </location>
</feature>
<dbReference type="Gene3D" id="4.10.280.10">
    <property type="entry name" value="Helix-loop-helix DNA-binding domain"/>
    <property type="match status" value="1"/>
</dbReference>
<feature type="region of interest" description="Disordered" evidence="6">
    <location>
        <begin position="76"/>
        <end position="114"/>
    </location>
</feature>
<dbReference type="STRING" id="81972.D7KB75"/>
<organism evidence="9">
    <name type="scientific">Arabidopsis lyrata subsp. lyrata</name>
    <name type="common">Lyre-leaved rock-cress</name>
    <dbReference type="NCBI Taxonomy" id="81972"/>
    <lineage>
        <taxon>Eukaryota</taxon>
        <taxon>Viridiplantae</taxon>
        <taxon>Streptophyta</taxon>
        <taxon>Embryophyta</taxon>
        <taxon>Tracheophyta</taxon>
        <taxon>Spermatophyta</taxon>
        <taxon>Magnoliopsida</taxon>
        <taxon>eudicotyledons</taxon>
        <taxon>Gunneridae</taxon>
        <taxon>Pentapetalae</taxon>
        <taxon>rosids</taxon>
        <taxon>malvids</taxon>
        <taxon>Brassicales</taxon>
        <taxon>Brassicaceae</taxon>
        <taxon>Camelineae</taxon>
        <taxon>Arabidopsis</taxon>
    </lineage>
</organism>
<dbReference type="PROSITE" id="PS50888">
    <property type="entry name" value="BHLH"/>
    <property type="match status" value="1"/>
</dbReference>
<dbReference type="EMBL" id="GL348713">
    <property type="protein sequence ID" value="EFH68361.1"/>
    <property type="molecule type" value="Genomic_DNA"/>
</dbReference>
<dbReference type="GO" id="GO:0003677">
    <property type="term" value="F:DNA binding"/>
    <property type="evidence" value="ECO:0007669"/>
    <property type="project" value="UniProtKB-KW"/>
</dbReference>
<evidence type="ECO:0000256" key="4">
    <source>
        <dbReference type="ARBA" id="ARBA00023163"/>
    </source>
</evidence>
<dbReference type="Pfam" id="PF00010">
    <property type="entry name" value="HLH"/>
    <property type="match status" value="1"/>
</dbReference>
<keyword evidence="2" id="KW-0805">Transcription regulation</keyword>
<keyword evidence="3" id="KW-0238">DNA-binding</keyword>
<dbReference type="GO" id="GO:0005634">
    <property type="term" value="C:nucleus"/>
    <property type="evidence" value="ECO:0007669"/>
    <property type="project" value="UniProtKB-SubCell"/>
</dbReference>
<gene>
    <name evidence="8" type="ORF">ARALYDRAFT_333565</name>
</gene>
<dbReference type="PANTHER" id="PTHR45855:SF31">
    <property type="entry name" value="TRANSCRIPTION FACTOR HFR1"/>
    <property type="match status" value="1"/>
</dbReference>
<dbReference type="Gramene" id="fgenesh1_pg.C_scaffold_1000130">
    <property type="protein sequence ID" value="fgenesh1_pg.C_scaffold_1000130"/>
    <property type="gene ID" value="fgenesh1_pg.C_scaffold_1000130"/>
</dbReference>
<feature type="domain" description="BHLH" evidence="7">
    <location>
        <begin position="121"/>
        <end position="170"/>
    </location>
</feature>
<dbReference type="GO" id="GO:0046983">
    <property type="term" value="F:protein dimerization activity"/>
    <property type="evidence" value="ECO:0007669"/>
    <property type="project" value="InterPro"/>
</dbReference>
<evidence type="ECO:0000259" key="7">
    <source>
        <dbReference type="PROSITE" id="PS50888"/>
    </source>
</evidence>
<evidence type="ECO:0000256" key="3">
    <source>
        <dbReference type="ARBA" id="ARBA00023125"/>
    </source>
</evidence>
<protein>
    <recommendedName>
        <fullName evidence="7">BHLH domain-containing protein</fullName>
    </recommendedName>
</protein>
<dbReference type="PANTHER" id="PTHR45855">
    <property type="entry name" value="TRANSCRIPTION FACTOR PIF1-RELATED"/>
    <property type="match status" value="1"/>
</dbReference>
<evidence type="ECO:0000256" key="1">
    <source>
        <dbReference type="ARBA" id="ARBA00004123"/>
    </source>
</evidence>
<evidence type="ECO:0000313" key="8">
    <source>
        <dbReference type="EMBL" id="EFH68361.1"/>
    </source>
</evidence>
<dbReference type="InterPro" id="IPR036638">
    <property type="entry name" value="HLH_DNA-bd_sf"/>
</dbReference>
<proteinExistence type="predicted"/>
<dbReference type="Proteomes" id="UP000008694">
    <property type="component" value="Unassembled WGS sequence"/>
</dbReference>
<accession>D7KB75</accession>
<keyword evidence="4" id="KW-0804">Transcription</keyword>
<dbReference type="SUPFAM" id="SSF47459">
    <property type="entry name" value="HLH, helix-loop-helix DNA-binding domain"/>
    <property type="match status" value="1"/>
</dbReference>
<evidence type="ECO:0000256" key="2">
    <source>
        <dbReference type="ARBA" id="ARBA00023015"/>
    </source>
</evidence>
<keyword evidence="5" id="KW-0539">Nucleus</keyword>
<keyword evidence="9" id="KW-1185">Reference proteome</keyword>
<dbReference type="KEGG" id="aly:9328164"/>